<dbReference type="GO" id="GO:0004521">
    <property type="term" value="F:RNA endonuclease activity"/>
    <property type="evidence" value="ECO:0007669"/>
    <property type="project" value="InterPro"/>
</dbReference>
<dbReference type="KEGG" id="palh:B1H58_18320"/>
<sequence>MSPSSVTRYVVTFRYQDKGLTAGLELNSAMTNSGFSATLQDDEGHTHELGTNSYGIVSAKSADEIRQQAISIGEIALESEPEVEVQTFVDYIQQNRP</sequence>
<dbReference type="Proteomes" id="UP000192900">
    <property type="component" value="Chromosome"/>
</dbReference>
<dbReference type="InterPro" id="IPR022597">
    <property type="entry name" value="GhoS"/>
</dbReference>
<dbReference type="Gene3D" id="3.30.70.2360">
    <property type="match status" value="1"/>
</dbReference>
<name>A0A1W6B9N9_9GAMM</name>
<accession>A0A1W6B9N9</accession>
<organism evidence="1 2">
    <name type="scientific">Pantoea alhagi</name>
    <dbReference type="NCBI Taxonomy" id="1891675"/>
    <lineage>
        <taxon>Bacteria</taxon>
        <taxon>Pseudomonadati</taxon>
        <taxon>Pseudomonadota</taxon>
        <taxon>Gammaproteobacteria</taxon>
        <taxon>Enterobacterales</taxon>
        <taxon>Erwiniaceae</taxon>
        <taxon>Pantoea</taxon>
    </lineage>
</organism>
<dbReference type="AlphaFoldDB" id="A0A1W6B9N9"/>
<keyword evidence="2" id="KW-1185">Reference proteome</keyword>
<protein>
    <submittedName>
        <fullName evidence="1">Uncharacterized protein</fullName>
    </submittedName>
</protein>
<reference evidence="1 2" key="1">
    <citation type="submission" date="2017-02" db="EMBL/GenBank/DDBJ databases">
        <title>Complete genome sequence of the drought resistance-promoting endophyte Pantoea alhagi LTYR-11Z.</title>
        <authorList>
            <person name="Zhang L."/>
        </authorList>
    </citation>
    <scope>NUCLEOTIDE SEQUENCE [LARGE SCALE GENOMIC DNA]</scope>
    <source>
        <strain evidence="1 2">LTYR-11Z</strain>
    </source>
</reference>
<gene>
    <name evidence="1" type="ORF">B1H58_18320</name>
</gene>
<dbReference type="OrthoDB" id="6490595at2"/>
<evidence type="ECO:0000313" key="2">
    <source>
        <dbReference type="Proteomes" id="UP000192900"/>
    </source>
</evidence>
<dbReference type="EMBL" id="CP019706">
    <property type="protein sequence ID" value="ARJ43808.1"/>
    <property type="molecule type" value="Genomic_DNA"/>
</dbReference>
<proteinExistence type="predicted"/>
<evidence type="ECO:0000313" key="1">
    <source>
        <dbReference type="EMBL" id="ARJ43808.1"/>
    </source>
</evidence>
<dbReference type="Pfam" id="PF11080">
    <property type="entry name" value="GhoS"/>
    <property type="match status" value="1"/>
</dbReference>
<dbReference type="InterPro" id="IPR038241">
    <property type="entry name" value="GhoS_sf"/>
</dbReference>
<dbReference type="STRING" id="1891675.B1H58_18320"/>
<dbReference type="RefSeq" id="WP_085071855.1">
    <property type="nucleotide sequence ID" value="NZ_CP019706.1"/>
</dbReference>